<comment type="similarity">
    <text evidence="2">Belongs to the NUP186/NUP192/NUP205 family.</text>
</comment>
<organism evidence="5 6">
    <name type="scientific">Drechmeria coniospora</name>
    <name type="common">Nematophagous fungus</name>
    <name type="synonym">Meria coniospora</name>
    <dbReference type="NCBI Taxonomy" id="98403"/>
    <lineage>
        <taxon>Eukaryota</taxon>
        <taxon>Fungi</taxon>
        <taxon>Dikarya</taxon>
        <taxon>Ascomycota</taxon>
        <taxon>Pezizomycotina</taxon>
        <taxon>Sordariomycetes</taxon>
        <taxon>Hypocreomycetidae</taxon>
        <taxon>Hypocreales</taxon>
        <taxon>Ophiocordycipitaceae</taxon>
        <taxon>Drechmeria</taxon>
    </lineage>
</organism>
<evidence type="ECO:0000256" key="2">
    <source>
        <dbReference type="ARBA" id="ARBA00005892"/>
    </source>
</evidence>
<evidence type="ECO:0000256" key="1">
    <source>
        <dbReference type="ARBA" id="ARBA00004123"/>
    </source>
</evidence>
<dbReference type="GeneID" id="63715540"/>
<proteinExistence type="inferred from homology"/>
<keyword evidence="3" id="KW-0813">Transport</keyword>
<name>A0A151GXI1_DRECN</name>
<keyword evidence="4" id="KW-0539">Nucleus</keyword>
<dbReference type="EMBL" id="LAYC01000001">
    <property type="protein sequence ID" value="KYK61753.1"/>
    <property type="molecule type" value="Genomic_DNA"/>
</dbReference>
<dbReference type="Proteomes" id="UP000076580">
    <property type="component" value="Chromosome 01"/>
</dbReference>
<gene>
    <name evidence="5" type="ORF">DCS_02897</name>
</gene>
<reference evidence="5 6" key="1">
    <citation type="journal article" date="2016" name="Sci. Rep.">
        <title>Insights into Adaptations to a Near-Obligate Nematode Endoparasitic Lifestyle from the Finished Genome of Drechmeria coniospora.</title>
        <authorList>
            <person name="Zhang L."/>
            <person name="Zhou Z."/>
            <person name="Guo Q."/>
            <person name="Fokkens L."/>
            <person name="Miskei M."/>
            <person name="Pocsi I."/>
            <person name="Zhang W."/>
            <person name="Chen M."/>
            <person name="Wang L."/>
            <person name="Sun Y."/>
            <person name="Donzelli B.G."/>
            <person name="Gibson D.M."/>
            <person name="Nelson D.R."/>
            <person name="Luo J.G."/>
            <person name="Rep M."/>
            <person name="Liu H."/>
            <person name="Yang S."/>
            <person name="Wang J."/>
            <person name="Krasnoff S.B."/>
            <person name="Xu Y."/>
            <person name="Molnar I."/>
            <person name="Lin M."/>
        </authorList>
    </citation>
    <scope>NUCLEOTIDE SEQUENCE [LARGE SCALE GENOMIC DNA]</scope>
    <source>
        <strain evidence="5 6">ARSEF 6962</strain>
    </source>
</reference>
<keyword evidence="6" id="KW-1185">Reference proteome</keyword>
<dbReference type="InterPro" id="IPR021827">
    <property type="entry name" value="Nup186/Nup192/Nup205"/>
</dbReference>
<dbReference type="RefSeq" id="XP_040661105.1">
    <property type="nucleotide sequence ID" value="XM_040800222.1"/>
</dbReference>
<dbReference type="STRING" id="98403.A0A151GXI1"/>
<evidence type="ECO:0000256" key="3">
    <source>
        <dbReference type="ARBA" id="ARBA00022448"/>
    </source>
</evidence>
<sequence length="1704" mass="190506">MAEITTLDALQAFHRELIALHGGYGNGVEGLANEFLVPIFSRELEKLWERPAKNEQSRNMVKSGKLSLDDNEYTINDIFQQDILLLSDEIDIDELDAARCLLDSQGDPSVLGRSLLECGIVRFHQQRKYVLDALRLLLELYCAEDEAEEDADALEAIKMFIAELLFQPAPGGAKRYVPRCMSAMSQIRLWLQRLGDKIAAVQALDQGSPVEMTEQMETVEFSRLSLIQQHELLAVALTRFIEKQQAETSDFLIFVSSLKKTERYDTLLGELRSDSATKNLLTLLSPVHLIPAMGAYISAFGSAEGGYDLIKIRELNTTLFPPLDDSTWRLPQLGAAFRAWWLAEYSGFYLDEPPEVAVPPSADLDAGTLAVSPPTDPMLTKRTEDRQRSKDFLDALKDGAFDFILSVAGDVKSPDWHDSVRLGMRNWLQRKSSALPREPIQFSNFFQVSLTTQIETFVDAFISNLPDILRKLRVEEDEQRQLSQAHEQDLDLERFLLIIAYTYEGRPEAATSFWSDPDSNLAGFMHWASRRASTPLVTAFCEMLQAVADNEECATAAHVFLLDEGHQSSGKIRRSQSLTWSQIFKELDFFSDKIRQKPAATQTTRYRGAKSSSDLVETEPESAMLLECYLRLVTKLASESEVARVFLLQNPTYNLVDMLYELASSPIPPRLRGCVFISLKALISRKSTQESHTMWGCLETWITGGYALPATGTLRQSQAAPVVSTERILDEMSSGFEDPVSLIQLLLALISPARDSSPLNDSLPFPENLGSSSRYPGMEVYVDYVMGLVFANKSQELHDKHQIRVLRLSCLEFILTCLSTFNEDLIVIANETNITIDSVISTSDLKTYVCKHPFARVMEWMSNDKVMTVLFNTIHQEPADVGNAAPDSPIILGILRAVEVISKVLDLEATYHELVRPLIKLQSGQRRQPVANAAYSSFQDGLVTRLNLVVDLGNYCGIGHPDLTLACLKLLEKMSTSSKITATWSGSGRYAHRNKAIVALEANGEHEAISRSFMSELMAPLEAQREANSPNYITKIYILEFLLQCLQMTPQEPTIAHLLLGFKCGADSLSVDSDGSFMAQTSLFHCLVRLLLEVPSSDAQGMRHWLLALKSRVMRILHTLWSSSLSAPLVINELRDNEFLFHLLVRETVIQPDLRWEGQAVAVADFPMTDGAPTLVDFLALRSLTLEYIAMELCMISQGRMPSVKRRIYDALNGQVVGEGNQPIQTPTVFDLYDFLLPDGIWDVRPPPVQYYTDLDLTVCSERDADSNEVYNIERVKEMFLLKRSEQQSQGAIVAVQDLAFIEREETMILEYLVSSSRQKQIATQCLGVLKSWTRLLLIMVECNDFTGTSQTSFFLQALQAILPSLETFASDRPDEAFELSRLARALLFKLDQDQDPAAAAAVSDDKQSQAVGNLISDKLYQLFQMCLQAIGKWSGTPMLRCVYYEICYRYLTGTSTQARSSRSKTTKTIQVYGERLINVICDDAYSGEATCQAAAFILLNAFVHVGQLEGDSHVIETLNKLNFVGILVDSLRAVMQEWHDAFTSGHADQQNLQNARLALLLQMAQSRAGAKFILYANFFRAIETSGLFTADPELQSKAENPKALEQHYDLLAKVTRIVGAALLSRGSHNTVQGRKFLTDHRMLVTHTLKRSAGIGGGAAHEALEEKIGELADAFIVVIAATGFLEFEAEATVEPAKRDYVLFH</sequence>
<comment type="caution">
    <text evidence="5">The sequence shown here is derived from an EMBL/GenBank/DDBJ whole genome shotgun (WGS) entry which is preliminary data.</text>
</comment>
<dbReference type="GO" id="GO:0044611">
    <property type="term" value="C:nuclear pore inner ring"/>
    <property type="evidence" value="ECO:0007669"/>
    <property type="project" value="TreeGrafter"/>
</dbReference>
<dbReference type="GO" id="GO:0006999">
    <property type="term" value="P:nuclear pore organization"/>
    <property type="evidence" value="ECO:0007669"/>
    <property type="project" value="TreeGrafter"/>
</dbReference>
<dbReference type="Pfam" id="PF11894">
    <property type="entry name" value="Nup192"/>
    <property type="match status" value="1"/>
</dbReference>
<dbReference type="FunCoup" id="A0A151GXI1">
    <property type="interactions" value="137"/>
</dbReference>
<evidence type="ECO:0000313" key="5">
    <source>
        <dbReference type="EMBL" id="KYK61753.1"/>
    </source>
</evidence>
<dbReference type="GO" id="GO:0017056">
    <property type="term" value="F:structural constituent of nuclear pore"/>
    <property type="evidence" value="ECO:0007669"/>
    <property type="project" value="TreeGrafter"/>
</dbReference>
<comment type="subcellular location">
    <subcellularLocation>
        <location evidence="1">Nucleus</location>
    </subcellularLocation>
</comment>
<evidence type="ECO:0000313" key="6">
    <source>
        <dbReference type="Proteomes" id="UP000076580"/>
    </source>
</evidence>
<dbReference type="PANTHER" id="PTHR31344:SF0">
    <property type="entry name" value="NUCLEAR PORE COMPLEX PROTEIN NUP205"/>
    <property type="match status" value="1"/>
</dbReference>
<accession>A0A151GXI1</accession>
<evidence type="ECO:0000256" key="4">
    <source>
        <dbReference type="ARBA" id="ARBA00023242"/>
    </source>
</evidence>
<protein>
    <submittedName>
        <fullName evidence="5">Nuclear pore complex subunit Nup192</fullName>
    </submittedName>
</protein>
<dbReference type="InParanoid" id="A0A151GXI1"/>
<dbReference type="PANTHER" id="PTHR31344">
    <property type="entry name" value="NUCLEAR PORE COMPLEX PROTEIN NUP205"/>
    <property type="match status" value="1"/>
</dbReference>